<dbReference type="Pfam" id="PF00096">
    <property type="entry name" value="zf-C2H2"/>
    <property type="match status" value="1"/>
</dbReference>
<evidence type="ECO:0000259" key="2">
    <source>
        <dbReference type="PROSITE" id="PS50157"/>
    </source>
</evidence>
<keyword evidence="1" id="KW-0479">Metal-binding</keyword>
<dbReference type="PROSITE" id="PS50157">
    <property type="entry name" value="ZINC_FINGER_C2H2_2"/>
    <property type="match status" value="1"/>
</dbReference>
<accession>A0A8J2JAX0</accession>
<dbReference type="EMBL" id="CAJVCH010024309">
    <property type="protein sequence ID" value="CAG7696304.1"/>
    <property type="molecule type" value="Genomic_DNA"/>
</dbReference>
<feature type="domain" description="C2H2-type" evidence="2">
    <location>
        <begin position="24"/>
        <end position="52"/>
    </location>
</feature>
<dbReference type="AlphaFoldDB" id="A0A8J2JAX0"/>
<comment type="caution">
    <text evidence="3">The sequence shown here is derived from an EMBL/GenBank/DDBJ whole genome shotgun (WGS) entry which is preliminary data.</text>
</comment>
<dbReference type="InterPro" id="IPR013087">
    <property type="entry name" value="Znf_C2H2_type"/>
</dbReference>
<evidence type="ECO:0000256" key="1">
    <source>
        <dbReference type="PROSITE-ProRule" id="PRU00042"/>
    </source>
</evidence>
<keyword evidence="1" id="KW-0863">Zinc-finger</keyword>
<dbReference type="OrthoDB" id="8922241at2759"/>
<reference evidence="3" key="1">
    <citation type="submission" date="2021-06" db="EMBL/GenBank/DDBJ databases">
        <authorList>
            <person name="Hodson N. C."/>
            <person name="Mongue J. A."/>
            <person name="Jaron S. K."/>
        </authorList>
    </citation>
    <scope>NUCLEOTIDE SEQUENCE</scope>
</reference>
<sequence>MRHKHPDKPLYERKYDPIFYRNEIKCPICKKTFSKVFVWNNHMRSNHPGSVAQPIFERVLSKKPYQCSVCHSHFTGQWRFKKHIMEKHPDPFAELSPQEQDIEEHQQGLNPGTHFIVSESFVNEVEISSSNS</sequence>
<protein>
    <recommendedName>
        <fullName evidence="2">C2H2-type domain-containing protein</fullName>
    </recommendedName>
</protein>
<keyword evidence="4" id="KW-1185">Reference proteome</keyword>
<keyword evidence="1" id="KW-0862">Zinc</keyword>
<dbReference type="GO" id="GO:0008270">
    <property type="term" value="F:zinc ion binding"/>
    <property type="evidence" value="ECO:0007669"/>
    <property type="project" value="UniProtKB-KW"/>
</dbReference>
<gene>
    <name evidence="3" type="ORF">AFUS01_LOCUS3946</name>
</gene>
<dbReference type="SMART" id="SM00355">
    <property type="entry name" value="ZnF_C2H2"/>
    <property type="match status" value="2"/>
</dbReference>
<organism evidence="3 4">
    <name type="scientific">Allacma fusca</name>
    <dbReference type="NCBI Taxonomy" id="39272"/>
    <lineage>
        <taxon>Eukaryota</taxon>
        <taxon>Metazoa</taxon>
        <taxon>Ecdysozoa</taxon>
        <taxon>Arthropoda</taxon>
        <taxon>Hexapoda</taxon>
        <taxon>Collembola</taxon>
        <taxon>Symphypleona</taxon>
        <taxon>Sminthuridae</taxon>
        <taxon>Allacma</taxon>
    </lineage>
</organism>
<name>A0A8J2JAX0_9HEXA</name>
<proteinExistence type="predicted"/>
<dbReference type="Proteomes" id="UP000708208">
    <property type="component" value="Unassembled WGS sequence"/>
</dbReference>
<dbReference type="PROSITE" id="PS00028">
    <property type="entry name" value="ZINC_FINGER_C2H2_1"/>
    <property type="match status" value="2"/>
</dbReference>
<evidence type="ECO:0000313" key="3">
    <source>
        <dbReference type="EMBL" id="CAG7696304.1"/>
    </source>
</evidence>
<evidence type="ECO:0000313" key="4">
    <source>
        <dbReference type="Proteomes" id="UP000708208"/>
    </source>
</evidence>